<dbReference type="AlphaFoldDB" id="A0A382FIG3"/>
<protein>
    <submittedName>
        <fullName evidence="1">Uncharacterized protein</fullName>
    </submittedName>
</protein>
<sequence length="194" mass="21380">MGNLLAMSEAGSLRIRLVQPGQTVDAKAALALVRDMPYQRASSRPLESTVQEWRGTCSGNHYLLDDIFQEEGMESKVLICPHSFTEETTANYPSELREVVARGPAPDVHTYIWLKTEAGLMTVDATWPNKAAPLGFPVNSDFQPGEDMTLVCNPVETYEVPKGRDAQGFKEGLIVNICGSQTNDRDRFVDGMGE</sequence>
<evidence type="ECO:0000313" key="1">
    <source>
        <dbReference type="EMBL" id="SVB61927.1"/>
    </source>
</evidence>
<organism evidence="1">
    <name type="scientific">marine metagenome</name>
    <dbReference type="NCBI Taxonomy" id="408172"/>
    <lineage>
        <taxon>unclassified sequences</taxon>
        <taxon>metagenomes</taxon>
        <taxon>ecological metagenomes</taxon>
    </lineage>
</organism>
<proteinExistence type="predicted"/>
<gene>
    <name evidence="1" type="ORF">METZ01_LOCUS214781</name>
</gene>
<reference evidence="1" key="1">
    <citation type="submission" date="2018-05" db="EMBL/GenBank/DDBJ databases">
        <authorList>
            <person name="Lanie J.A."/>
            <person name="Ng W.-L."/>
            <person name="Kazmierczak K.M."/>
            <person name="Andrzejewski T.M."/>
            <person name="Davidsen T.M."/>
            <person name="Wayne K.J."/>
            <person name="Tettelin H."/>
            <person name="Glass J.I."/>
            <person name="Rusch D."/>
            <person name="Podicherti R."/>
            <person name="Tsui H.-C.T."/>
            <person name="Winkler M.E."/>
        </authorList>
    </citation>
    <scope>NUCLEOTIDE SEQUENCE</scope>
</reference>
<accession>A0A382FIG3</accession>
<name>A0A382FIG3_9ZZZZ</name>
<dbReference type="EMBL" id="UINC01049764">
    <property type="protein sequence ID" value="SVB61927.1"/>
    <property type="molecule type" value="Genomic_DNA"/>
</dbReference>